<evidence type="ECO:0000259" key="3">
    <source>
        <dbReference type="Pfam" id="PF05617"/>
    </source>
</evidence>
<evidence type="ECO:0000256" key="1">
    <source>
        <dbReference type="ARBA" id="ARBA00022729"/>
    </source>
</evidence>
<feature type="chain" id="PRO_5043784663" description="Prolamin-like domain-containing protein" evidence="2">
    <location>
        <begin position="26"/>
        <end position="173"/>
    </location>
</feature>
<keyword evidence="5" id="KW-1185">Reference proteome</keyword>
<feature type="signal peptide" evidence="2">
    <location>
        <begin position="1"/>
        <end position="25"/>
    </location>
</feature>
<organism evidence="4 5">
    <name type="scientific">Thlaspi arvense</name>
    <name type="common">Field penny-cress</name>
    <dbReference type="NCBI Taxonomy" id="13288"/>
    <lineage>
        <taxon>Eukaryota</taxon>
        <taxon>Viridiplantae</taxon>
        <taxon>Streptophyta</taxon>
        <taxon>Embryophyta</taxon>
        <taxon>Tracheophyta</taxon>
        <taxon>Spermatophyta</taxon>
        <taxon>Magnoliopsida</taxon>
        <taxon>eudicotyledons</taxon>
        <taxon>Gunneridae</taxon>
        <taxon>Pentapetalae</taxon>
        <taxon>rosids</taxon>
        <taxon>malvids</taxon>
        <taxon>Brassicales</taxon>
        <taxon>Brassicaceae</taxon>
        <taxon>Thlaspideae</taxon>
        <taxon>Thlaspi</taxon>
    </lineage>
</organism>
<dbReference type="PROSITE" id="PS51257">
    <property type="entry name" value="PROKAR_LIPOPROTEIN"/>
    <property type="match status" value="1"/>
</dbReference>
<dbReference type="EMBL" id="OU466859">
    <property type="protein sequence ID" value="CAH2053969.1"/>
    <property type="molecule type" value="Genomic_DNA"/>
</dbReference>
<keyword evidence="1 2" id="KW-0732">Signal</keyword>
<dbReference type="PANTHER" id="PTHR31207:SF23">
    <property type="entry name" value="DOWNREGULATED IN DIF1 18-RELATED"/>
    <property type="match status" value="1"/>
</dbReference>
<accession>A0AAU9S597</accession>
<protein>
    <recommendedName>
        <fullName evidence="3">Prolamin-like domain-containing protein</fullName>
    </recommendedName>
</protein>
<gene>
    <name evidence="4" type="ORF">TAV2_LOCUS9048</name>
</gene>
<evidence type="ECO:0000313" key="4">
    <source>
        <dbReference type="EMBL" id="CAH2053969.1"/>
    </source>
</evidence>
<evidence type="ECO:0000313" key="5">
    <source>
        <dbReference type="Proteomes" id="UP000836841"/>
    </source>
</evidence>
<evidence type="ECO:0000256" key="2">
    <source>
        <dbReference type="SAM" id="SignalP"/>
    </source>
</evidence>
<dbReference type="PANTHER" id="PTHR31207">
    <property type="entry name" value="ECA1 GAMETOGENESIS FAMILY PROTEIN (DUF784)-RELATED-RELATED"/>
    <property type="match status" value="1"/>
</dbReference>
<dbReference type="Pfam" id="PF05617">
    <property type="entry name" value="Prolamin_like"/>
    <property type="match status" value="1"/>
</dbReference>
<reference evidence="4 5" key="1">
    <citation type="submission" date="2022-03" db="EMBL/GenBank/DDBJ databases">
        <authorList>
            <person name="Nunn A."/>
            <person name="Chopra R."/>
            <person name="Nunn A."/>
            <person name="Contreras Garrido A."/>
        </authorList>
    </citation>
    <scope>NUCLEOTIDE SEQUENCE [LARGE SCALE GENOMIC DNA]</scope>
</reference>
<feature type="domain" description="Prolamin-like" evidence="3">
    <location>
        <begin position="86"/>
        <end position="158"/>
    </location>
</feature>
<name>A0AAU9S597_THLAR</name>
<dbReference type="AlphaFoldDB" id="A0AAU9S597"/>
<dbReference type="InterPro" id="IPR040220">
    <property type="entry name" value="DD11"/>
</dbReference>
<dbReference type="Proteomes" id="UP000836841">
    <property type="component" value="Chromosome 3"/>
</dbReference>
<dbReference type="InterPro" id="IPR008502">
    <property type="entry name" value="Prolamin-like"/>
</dbReference>
<proteinExistence type="predicted"/>
<sequence length="173" mass="19746">MAKSLFMIMFVSAIVIFFMSCPIHSQEIDQYSEELPEDVSISPSMDFDLYLESPDEAPIEADSPAMEYDMELAHRYSYKQLDFLQNCLQKMSSKCGDEIFKNMMDETAQILTNECCLDLLKLHKDCHLGLAQIIFSTYEFKDIASKAIPKSKQTWNDCARRVGSQIGVPVSLE</sequence>